<keyword evidence="3" id="KW-0479">Metal-binding</keyword>
<evidence type="ECO:0000256" key="4">
    <source>
        <dbReference type="ARBA" id="ARBA00022729"/>
    </source>
</evidence>
<evidence type="ECO:0000256" key="2">
    <source>
        <dbReference type="ARBA" id="ARBA00022669"/>
    </source>
</evidence>
<dbReference type="CDD" id="cd00035">
    <property type="entry name" value="ChtBD1"/>
    <property type="match status" value="1"/>
</dbReference>
<dbReference type="Proteomes" id="UP000799778">
    <property type="component" value="Unassembled WGS sequence"/>
</dbReference>
<evidence type="ECO:0000256" key="3">
    <source>
        <dbReference type="ARBA" id="ARBA00022723"/>
    </source>
</evidence>
<feature type="domain" description="Chitin-binding type-1" evidence="11">
    <location>
        <begin position="171"/>
        <end position="215"/>
    </location>
</feature>
<evidence type="ECO:0000313" key="13">
    <source>
        <dbReference type="Proteomes" id="UP000799778"/>
    </source>
</evidence>
<dbReference type="InterPro" id="IPR001002">
    <property type="entry name" value="Chitin-bd_1"/>
</dbReference>
<dbReference type="AlphaFoldDB" id="A0A6A5XN05"/>
<dbReference type="SMART" id="SM00270">
    <property type="entry name" value="ChtBD1"/>
    <property type="match status" value="3"/>
</dbReference>
<proteinExistence type="predicted"/>
<evidence type="ECO:0000256" key="9">
    <source>
        <dbReference type="SAM" id="MobiDB-lite"/>
    </source>
</evidence>
<dbReference type="PANTHER" id="PTHR46471">
    <property type="entry name" value="CHITIN DEACETYLASE"/>
    <property type="match status" value="1"/>
</dbReference>
<feature type="disulfide bond" evidence="8">
    <location>
        <begin position="174"/>
        <end position="189"/>
    </location>
</feature>
<dbReference type="OrthoDB" id="1193027at2759"/>
<keyword evidence="8" id="KW-1015">Disulfide bond</keyword>
<comment type="caution">
    <text evidence="8">Lacks conserved residue(s) required for the propagation of feature annotation.</text>
</comment>
<sequence length="321" mass="32783">MKLTSFAFAACLSFSGVSASVNGIFGAGIGSRSSEVLGEVRRSGHEVFEKRNNTTPIASLLTRFLDRRQQEGRCGAEYGGQRCSNNQCCSGYGYCGNEFEFCGEIVGCQPQYGRCGDAPPQPPSSSAPPPSSTPPPPPSSSSVVPPSSTVVPPSSTSVLPPLPSGTLISSNGQCGNSTTCAGSPFGNCCSEWYFCGNSAAYCGTGCRSGFGTCGGVQPPVSSSAPPSSTPAPPSSTPAPPSSTPRPPSSTPIPPPSSTSSARPTPTIPVSTNGQCGNGVSCLGSVYGDCCSDYFWCGNQNDYCSINYGCRPEFGRCNTPGS</sequence>
<evidence type="ECO:0000313" key="12">
    <source>
        <dbReference type="EMBL" id="KAF2014303.1"/>
    </source>
</evidence>
<feature type="disulfide bond" evidence="8">
    <location>
        <begin position="88"/>
        <end position="102"/>
    </location>
</feature>
<protein>
    <submittedName>
        <fullName evidence="12">Carbohydrate-binding module family 18 protein</fullName>
    </submittedName>
</protein>
<feature type="chain" id="PRO_5025565476" evidence="10">
    <location>
        <begin position="20"/>
        <end position="321"/>
    </location>
</feature>
<dbReference type="InterPro" id="IPR036861">
    <property type="entry name" value="Endochitinase-like_sf"/>
</dbReference>
<dbReference type="PANTHER" id="PTHR46471:SF2">
    <property type="entry name" value="CHITIN DEACETYLASE-RELATED"/>
    <property type="match status" value="1"/>
</dbReference>
<keyword evidence="13" id="KW-1185">Reference proteome</keyword>
<feature type="region of interest" description="Disordered" evidence="9">
    <location>
        <begin position="119"/>
        <end position="164"/>
    </location>
</feature>
<feature type="compositionally biased region" description="Pro residues" evidence="9">
    <location>
        <begin position="227"/>
        <end position="256"/>
    </location>
</feature>
<feature type="compositionally biased region" description="Low complexity" evidence="9">
    <location>
        <begin position="140"/>
        <end position="159"/>
    </location>
</feature>
<evidence type="ECO:0000256" key="7">
    <source>
        <dbReference type="ARBA" id="ARBA00023285"/>
    </source>
</evidence>
<dbReference type="GO" id="GO:0008061">
    <property type="term" value="F:chitin binding"/>
    <property type="evidence" value="ECO:0007669"/>
    <property type="project" value="UniProtKB-UniRule"/>
</dbReference>
<comment type="cofactor">
    <cofactor evidence="1">
        <name>Co(2+)</name>
        <dbReference type="ChEBI" id="CHEBI:48828"/>
    </cofactor>
</comment>
<feature type="region of interest" description="Disordered" evidence="9">
    <location>
        <begin position="218"/>
        <end position="267"/>
    </location>
</feature>
<keyword evidence="7" id="KW-0170">Cobalt</keyword>
<dbReference type="Pfam" id="PF00187">
    <property type="entry name" value="Chitin_bind_1"/>
    <property type="match status" value="1"/>
</dbReference>
<reference evidence="12" key="1">
    <citation type="journal article" date="2020" name="Stud. Mycol.">
        <title>101 Dothideomycetes genomes: a test case for predicting lifestyles and emergence of pathogens.</title>
        <authorList>
            <person name="Haridas S."/>
            <person name="Albert R."/>
            <person name="Binder M."/>
            <person name="Bloem J."/>
            <person name="Labutti K."/>
            <person name="Salamov A."/>
            <person name="Andreopoulos B."/>
            <person name="Baker S."/>
            <person name="Barry K."/>
            <person name="Bills G."/>
            <person name="Bluhm B."/>
            <person name="Cannon C."/>
            <person name="Castanera R."/>
            <person name="Culley D."/>
            <person name="Daum C."/>
            <person name="Ezra D."/>
            <person name="Gonzalez J."/>
            <person name="Henrissat B."/>
            <person name="Kuo A."/>
            <person name="Liang C."/>
            <person name="Lipzen A."/>
            <person name="Lutzoni F."/>
            <person name="Magnuson J."/>
            <person name="Mondo S."/>
            <person name="Nolan M."/>
            <person name="Ohm R."/>
            <person name="Pangilinan J."/>
            <person name="Park H.-J."/>
            <person name="Ramirez L."/>
            <person name="Alfaro M."/>
            <person name="Sun H."/>
            <person name="Tritt A."/>
            <person name="Yoshinaga Y."/>
            <person name="Zwiers L.-H."/>
            <person name="Turgeon B."/>
            <person name="Goodwin S."/>
            <person name="Spatafora J."/>
            <person name="Crous P."/>
            <person name="Grigoriev I."/>
        </authorList>
    </citation>
    <scope>NUCLEOTIDE SEQUENCE</scope>
    <source>
        <strain evidence="12">CBS 175.79</strain>
    </source>
</reference>
<evidence type="ECO:0000256" key="6">
    <source>
        <dbReference type="ARBA" id="ARBA00023277"/>
    </source>
</evidence>
<organism evidence="12 13">
    <name type="scientific">Aaosphaeria arxii CBS 175.79</name>
    <dbReference type="NCBI Taxonomy" id="1450172"/>
    <lineage>
        <taxon>Eukaryota</taxon>
        <taxon>Fungi</taxon>
        <taxon>Dikarya</taxon>
        <taxon>Ascomycota</taxon>
        <taxon>Pezizomycotina</taxon>
        <taxon>Dothideomycetes</taxon>
        <taxon>Pleosporomycetidae</taxon>
        <taxon>Pleosporales</taxon>
        <taxon>Pleosporales incertae sedis</taxon>
        <taxon>Aaosphaeria</taxon>
    </lineage>
</organism>
<dbReference type="InterPro" id="IPR018371">
    <property type="entry name" value="Chitin-binding_1_CS"/>
</dbReference>
<gene>
    <name evidence="12" type="ORF">BU24DRAFT_463101</name>
</gene>
<evidence type="ECO:0000256" key="5">
    <source>
        <dbReference type="ARBA" id="ARBA00022801"/>
    </source>
</evidence>
<feature type="disulfide bond" evidence="8">
    <location>
        <begin position="188"/>
        <end position="202"/>
    </location>
</feature>
<dbReference type="PROSITE" id="PS00026">
    <property type="entry name" value="CHIT_BIND_I_1"/>
    <property type="match status" value="1"/>
</dbReference>
<feature type="compositionally biased region" description="Low complexity" evidence="9">
    <location>
        <begin position="257"/>
        <end position="267"/>
    </location>
</feature>
<dbReference type="GeneID" id="54289478"/>
<evidence type="ECO:0000259" key="11">
    <source>
        <dbReference type="PROSITE" id="PS50941"/>
    </source>
</evidence>
<feature type="domain" description="Chitin-binding type-1" evidence="11">
    <location>
        <begin position="272"/>
        <end position="318"/>
    </location>
</feature>
<dbReference type="RefSeq" id="XP_033382642.1">
    <property type="nucleotide sequence ID" value="XM_033532081.1"/>
</dbReference>
<keyword evidence="6" id="KW-0119">Carbohydrate metabolism</keyword>
<feature type="compositionally biased region" description="Pro residues" evidence="9">
    <location>
        <begin position="119"/>
        <end position="139"/>
    </location>
</feature>
<feature type="disulfide bond" evidence="8">
    <location>
        <begin position="74"/>
        <end position="89"/>
    </location>
</feature>
<feature type="disulfide bond" evidence="8">
    <location>
        <begin position="83"/>
        <end position="95"/>
    </location>
</feature>
<name>A0A6A5XN05_9PLEO</name>
<evidence type="ECO:0000256" key="10">
    <source>
        <dbReference type="SAM" id="SignalP"/>
    </source>
</evidence>
<evidence type="ECO:0000256" key="1">
    <source>
        <dbReference type="ARBA" id="ARBA00001941"/>
    </source>
</evidence>
<dbReference type="GO" id="GO:0046872">
    <property type="term" value="F:metal ion binding"/>
    <property type="evidence" value="ECO:0007669"/>
    <property type="project" value="UniProtKB-KW"/>
</dbReference>
<keyword evidence="2 8" id="KW-0147">Chitin-binding</keyword>
<feature type="disulfide bond" evidence="8">
    <location>
        <begin position="275"/>
        <end position="290"/>
    </location>
</feature>
<feature type="signal peptide" evidence="10">
    <location>
        <begin position="1"/>
        <end position="19"/>
    </location>
</feature>
<keyword evidence="5" id="KW-0378">Hydrolase</keyword>
<evidence type="ECO:0000256" key="8">
    <source>
        <dbReference type="PROSITE-ProRule" id="PRU00261"/>
    </source>
</evidence>
<dbReference type="PRINTS" id="PR01217">
    <property type="entry name" value="PRICHEXTENSN"/>
</dbReference>
<feature type="disulfide bond" evidence="8">
    <location>
        <begin position="289"/>
        <end position="303"/>
    </location>
</feature>
<dbReference type="EMBL" id="ML978070">
    <property type="protein sequence ID" value="KAF2014303.1"/>
    <property type="molecule type" value="Genomic_DNA"/>
</dbReference>
<dbReference type="Gene3D" id="3.30.60.10">
    <property type="entry name" value="Endochitinase-like"/>
    <property type="match status" value="3"/>
</dbReference>
<dbReference type="GO" id="GO:0016787">
    <property type="term" value="F:hydrolase activity"/>
    <property type="evidence" value="ECO:0007669"/>
    <property type="project" value="UniProtKB-KW"/>
</dbReference>
<feature type="domain" description="Chitin-binding type-1" evidence="11">
    <location>
        <begin position="71"/>
        <end position="117"/>
    </location>
</feature>
<accession>A0A6A5XN05</accession>
<dbReference type="PROSITE" id="PS50941">
    <property type="entry name" value="CHIT_BIND_I_2"/>
    <property type="match status" value="3"/>
</dbReference>
<dbReference type="SUPFAM" id="SSF57016">
    <property type="entry name" value="Plant lectins/antimicrobial peptides"/>
    <property type="match status" value="3"/>
</dbReference>
<keyword evidence="4 10" id="KW-0732">Signal</keyword>